<feature type="binding site" evidence="7 8">
    <location>
        <position position="145"/>
    </location>
    <ligand>
        <name>substrate</name>
    </ligand>
</feature>
<comment type="cofactor">
    <cofactor evidence="7 9">
        <name>FMN</name>
        <dbReference type="ChEBI" id="CHEBI:58210"/>
    </cofactor>
    <text evidence="7 9">Binds 1 FMN per subunit.</text>
</comment>
<keyword evidence="4 7" id="KW-0288">FMN</keyword>
<reference evidence="13 14" key="1">
    <citation type="submission" date="2018-06" db="EMBL/GenBank/DDBJ databases">
        <authorList>
            <consortium name="Pathogen Informatics"/>
            <person name="Doyle S."/>
        </authorList>
    </citation>
    <scope>NUCLEOTIDE SEQUENCE [LARGE SCALE GENOMIC DNA]</scope>
    <source>
        <strain evidence="13 14">NCTC7807</strain>
    </source>
</reference>
<dbReference type="EMBL" id="UHID01000001">
    <property type="protein sequence ID" value="SUO93701.1"/>
    <property type="molecule type" value="Genomic_DNA"/>
</dbReference>
<dbReference type="InterPro" id="IPR012349">
    <property type="entry name" value="Split_barrel_FMN-bd"/>
</dbReference>
<accession>A0A380MPS2</accession>
<feature type="binding site" evidence="7 9">
    <location>
        <begin position="90"/>
        <end position="91"/>
    </location>
    <ligand>
        <name>FMN</name>
        <dbReference type="ChEBI" id="CHEBI:58210"/>
    </ligand>
</feature>
<feature type="domain" description="Pyridoxine 5'-phosphate oxidase dimerisation C-terminal" evidence="12">
    <location>
        <begin position="187"/>
        <end position="238"/>
    </location>
</feature>
<feature type="binding site" evidence="7 9">
    <location>
        <begin position="75"/>
        <end position="80"/>
    </location>
    <ligand>
        <name>FMN</name>
        <dbReference type="ChEBI" id="CHEBI:58210"/>
    </ligand>
</feature>
<evidence type="ECO:0000313" key="13">
    <source>
        <dbReference type="EMBL" id="SUO93701.1"/>
    </source>
</evidence>
<evidence type="ECO:0000256" key="3">
    <source>
        <dbReference type="ARBA" id="ARBA00022630"/>
    </source>
</evidence>
<feature type="binding site" evidence="7 9">
    <location>
        <position position="97"/>
    </location>
    <ligand>
        <name>FMN</name>
        <dbReference type="ChEBI" id="CHEBI:58210"/>
    </ligand>
</feature>
<feature type="binding site" evidence="7 8">
    <location>
        <position position="137"/>
    </location>
    <ligand>
        <name>substrate</name>
    </ligand>
</feature>
<dbReference type="Gene3D" id="2.30.110.10">
    <property type="entry name" value="Electron Transport, Fmn-binding Protein, Chain A"/>
    <property type="match status" value="1"/>
</dbReference>
<gene>
    <name evidence="13" type="primary">pdxH_1</name>
    <name evidence="7" type="synonym">pdxH</name>
    <name evidence="13" type="ORF">NCTC7807_00507</name>
</gene>
<feature type="binding site" evidence="7 8">
    <location>
        <begin position="206"/>
        <end position="208"/>
    </location>
    <ligand>
        <name>substrate</name>
    </ligand>
</feature>
<dbReference type="Proteomes" id="UP000254150">
    <property type="component" value="Unassembled WGS sequence"/>
</dbReference>
<comment type="catalytic activity">
    <reaction evidence="7">
        <text>pyridoxine 5'-phosphate + O2 = pyridoxal 5'-phosphate + H2O2</text>
        <dbReference type="Rhea" id="RHEA:15149"/>
        <dbReference type="ChEBI" id="CHEBI:15379"/>
        <dbReference type="ChEBI" id="CHEBI:16240"/>
        <dbReference type="ChEBI" id="CHEBI:58589"/>
        <dbReference type="ChEBI" id="CHEBI:597326"/>
        <dbReference type="EC" id="1.4.3.5"/>
    </reaction>
</comment>
<feature type="compositionally biased region" description="Low complexity" evidence="10">
    <location>
        <begin position="8"/>
        <end position="20"/>
    </location>
</feature>
<comment type="similarity">
    <text evidence="1 7">Belongs to the pyridoxamine 5'-phosphate oxidase family.</text>
</comment>
<organism evidence="13 14">
    <name type="scientific">Streptomyces griseus</name>
    <dbReference type="NCBI Taxonomy" id="1911"/>
    <lineage>
        <taxon>Bacteria</taxon>
        <taxon>Bacillati</taxon>
        <taxon>Actinomycetota</taxon>
        <taxon>Actinomycetes</taxon>
        <taxon>Kitasatosporales</taxon>
        <taxon>Streptomycetaceae</taxon>
        <taxon>Streptomyces</taxon>
    </lineage>
</organism>
<feature type="binding site" evidence="7 9">
    <location>
        <begin position="154"/>
        <end position="155"/>
    </location>
    <ligand>
        <name>FMN</name>
        <dbReference type="ChEBI" id="CHEBI:58210"/>
    </ligand>
</feature>
<keyword evidence="5 7" id="KW-0560">Oxidoreductase</keyword>
<dbReference type="AlphaFoldDB" id="A0A380MPS2"/>
<dbReference type="EC" id="1.4.3.5" evidence="7"/>
<evidence type="ECO:0000256" key="6">
    <source>
        <dbReference type="ARBA" id="ARBA00023096"/>
    </source>
</evidence>
<feature type="binding site" evidence="7 9">
    <location>
        <position position="200"/>
    </location>
    <ligand>
        <name>FMN</name>
        <dbReference type="ChEBI" id="CHEBI:58210"/>
    </ligand>
</feature>
<dbReference type="NCBIfam" id="TIGR00558">
    <property type="entry name" value="pdxH"/>
    <property type="match status" value="1"/>
</dbReference>
<evidence type="ECO:0000256" key="9">
    <source>
        <dbReference type="PIRSR" id="PIRSR000190-2"/>
    </source>
</evidence>
<dbReference type="GO" id="GO:0010181">
    <property type="term" value="F:FMN binding"/>
    <property type="evidence" value="ECO:0007669"/>
    <property type="project" value="UniProtKB-UniRule"/>
</dbReference>
<dbReference type="SUPFAM" id="SSF50475">
    <property type="entry name" value="FMN-binding split barrel"/>
    <property type="match status" value="1"/>
</dbReference>
<evidence type="ECO:0000256" key="4">
    <source>
        <dbReference type="ARBA" id="ARBA00022643"/>
    </source>
</evidence>
<feature type="binding site" evidence="7 9">
    <location>
        <position position="210"/>
    </location>
    <ligand>
        <name>FMN</name>
        <dbReference type="ChEBI" id="CHEBI:58210"/>
    </ligand>
</feature>
<feature type="domain" description="Pyridoxamine 5'-phosphate oxidase N-terminal" evidence="11">
    <location>
        <begin position="48"/>
        <end position="172"/>
    </location>
</feature>
<feature type="binding site" evidence="7 8">
    <location>
        <position position="80"/>
    </location>
    <ligand>
        <name>substrate</name>
    </ligand>
</feature>
<evidence type="ECO:0000256" key="7">
    <source>
        <dbReference type="HAMAP-Rule" id="MF_01629"/>
    </source>
</evidence>
<dbReference type="InterPro" id="IPR011576">
    <property type="entry name" value="Pyridox_Oxase_N"/>
</dbReference>
<evidence type="ECO:0000256" key="1">
    <source>
        <dbReference type="ARBA" id="ARBA00007301"/>
    </source>
</evidence>
<feature type="binding site" evidence="7 9">
    <location>
        <position position="96"/>
    </location>
    <ligand>
        <name>FMN</name>
        <dbReference type="ChEBI" id="CHEBI:58210"/>
    </ligand>
</feature>
<proteinExistence type="inferred from homology"/>
<comment type="pathway">
    <text evidence="7">Cofactor metabolism; pyridoxal 5'-phosphate salvage; pyridoxal 5'-phosphate from pyridoxamine 5'-phosphate: step 1/1.</text>
</comment>
<evidence type="ECO:0000313" key="14">
    <source>
        <dbReference type="Proteomes" id="UP000254150"/>
    </source>
</evidence>
<keyword evidence="3 7" id="KW-0285">Flavoprotein</keyword>
<evidence type="ECO:0000256" key="2">
    <source>
        <dbReference type="ARBA" id="ARBA00011738"/>
    </source>
</evidence>
<dbReference type="Pfam" id="PF10590">
    <property type="entry name" value="PNP_phzG_C"/>
    <property type="match status" value="1"/>
</dbReference>
<dbReference type="NCBIfam" id="NF004231">
    <property type="entry name" value="PRK05679.1"/>
    <property type="match status" value="1"/>
</dbReference>
<dbReference type="InterPro" id="IPR000659">
    <property type="entry name" value="Pyridox_Oxase"/>
</dbReference>
<keyword evidence="6 7" id="KW-0664">Pyridoxine biosynthesis</keyword>
<feature type="binding site" evidence="7 9">
    <location>
        <position position="119"/>
    </location>
    <ligand>
        <name>FMN</name>
        <dbReference type="ChEBI" id="CHEBI:58210"/>
    </ligand>
</feature>
<dbReference type="UniPathway" id="UPA01068">
    <property type="reaction ID" value="UER00304"/>
</dbReference>
<dbReference type="PROSITE" id="PS01064">
    <property type="entry name" value="PYRIDOX_OXIDASE"/>
    <property type="match status" value="1"/>
</dbReference>
<evidence type="ECO:0000256" key="10">
    <source>
        <dbReference type="SAM" id="MobiDB-lite"/>
    </source>
</evidence>
<dbReference type="FunFam" id="2.30.110.10:FF:000020">
    <property type="entry name" value="PNPO isoform 11"/>
    <property type="match status" value="1"/>
</dbReference>
<dbReference type="HAMAP" id="MF_01629">
    <property type="entry name" value="PdxH"/>
    <property type="match status" value="1"/>
</dbReference>
<protein>
    <recommendedName>
        <fullName evidence="7">Pyridoxine/pyridoxamine 5'-phosphate oxidase</fullName>
        <ecNumber evidence="7">1.4.3.5</ecNumber>
    </recommendedName>
    <alternativeName>
        <fullName evidence="7">PNP/PMP oxidase</fullName>
        <shortName evidence="7">PNPOx</shortName>
    </alternativeName>
    <alternativeName>
        <fullName evidence="7">Pyridoxal 5'-phosphate synthase</fullName>
    </alternativeName>
</protein>
<comment type="pathway">
    <text evidence="7">Cofactor metabolism; pyridoxal 5'-phosphate salvage; pyridoxal 5'-phosphate from pyridoxine 5'-phosphate: step 1/1.</text>
</comment>
<feature type="binding site" evidence="8">
    <location>
        <begin position="22"/>
        <end position="25"/>
    </location>
    <ligand>
        <name>substrate</name>
    </ligand>
</feature>
<dbReference type="Pfam" id="PF01243">
    <property type="entry name" value="PNPOx_N"/>
    <property type="match status" value="1"/>
</dbReference>
<dbReference type="RefSeq" id="WP_115067795.1">
    <property type="nucleotide sequence ID" value="NZ_UHID01000001.1"/>
</dbReference>
<dbReference type="GO" id="GO:0008615">
    <property type="term" value="P:pyridoxine biosynthetic process"/>
    <property type="evidence" value="ECO:0007669"/>
    <property type="project" value="UniProtKB-UniRule"/>
</dbReference>
<dbReference type="PANTHER" id="PTHR10851:SF0">
    <property type="entry name" value="PYRIDOXINE-5'-PHOSPHATE OXIDASE"/>
    <property type="match status" value="1"/>
</dbReference>
<name>A0A380MPS2_STRGR</name>
<dbReference type="GO" id="GO:0004733">
    <property type="term" value="F:pyridoxamine phosphate oxidase activity"/>
    <property type="evidence" value="ECO:0007669"/>
    <property type="project" value="UniProtKB-UniRule"/>
</dbReference>
<comment type="subunit">
    <text evidence="2 7">Homodimer.</text>
</comment>
<evidence type="ECO:0000259" key="12">
    <source>
        <dbReference type="Pfam" id="PF10590"/>
    </source>
</evidence>
<evidence type="ECO:0000259" key="11">
    <source>
        <dbReference type="Pfam" id="PF01243"/>
    </source>
</evidence>
<dbReference type="InterPro" id="IPR019740">
    <property type="entry name" value="Pyridox_Oxase_CS"/>
</dbReference>
<dbReference type="PANTHER" id="PTHR10851">
    <property type="entry name" value="PYRIDOXINE-5-PHOSPHATE OXIDASE"/>
    <property type="match status" value="1"/>
</dbReference>
<dbReference type="PIRSF" id="PIRSF000190">
    <property type="entry name" value="Pyd_amn-ph_oxd"/>
    <property type="match status" value="1"/>
</dbReference>
<comment type="function">
    <text evidence="7">Catalyzes the oxidation of either pyridoxine 5'-phosphate (PNP) or pyridoxamine 5'-phosphate (PMP) into pyridoxal 5'-phosphate (PLP).</text>
</comment>
<sequence length="238" mass="26280">MTDREGGPARAASASLNPAAMRKQYRREGLDERALAAGPMEQFARWFAEAARDGLYEPNAMIVSTVAADGAPDSRTVLLKQYDRRGFVFYTNYSSRKGADLDGDPRVALLFPWHPLARQVRVTGTAAKVPPEETAAYFRTRPHGSQIGAWASDQSAVVPGRDTLDRAYADVAARHPEGVEVPVPPHWGGYRVTPHTVEFWQGRENRLHDRLRYVRLGDGDGDATGGDTPGWRVERLAP</sequence>
<feature type="region of interest" description="Disordered" evidence="10">
    <location>
        <begin position="1"/>
        <end position="25"/>
    </location>
</feature>
<evidence type="ECO:0000256" key="8">
    <source>
        <dbReference type="PIRSR" id="PIRSR000190-1"/>
    </source>
</evidence>
<feature type="binding site" evidence="7 8">
    <location>
        <position position="141"/>
    </location>
    <ligand>
        <name>substrate</name>
    </ligand>
</feature>
<dbReference type="InterPro" id="IPR019576">
    <property type="entry name" value="Pyridoxamine_oxidase_dimer_C"/>
</dbReference>
<evidence type="ECO:0000256" key="5">
    <source>
        <dbReference type="ARBA" id="ARBA00023002"/>
    </source>
</evidence>
<comment type="catalytic activity">
    <reaction evidence="7">
        <text>pyridoxamine 5'-phosphate + O2 + H2O = pyridoxal 5'-phosphate + H2O2 + NH4(+)</text>
        <dbReference type="Rhea" id="RHEA:15817"/>
        <dbReference type="ChEBI" id="CHEBI:15377"/>
        <dbReference type="ChEBI" id="CHEBI:15379"/>
        <dbReference type="ChEBI" id="CHEBI:16240"/>
        <dbReference type="ChEBI" id="CHEBI:28938"/>
        <dbReference type="ChEBI" id="CHEBI:58451"/>
        <dbReference type="ChEBI" id="CHEBI:597326"/>
        <dbReference type="EC" id="1.4.3.5"/>
    </reaction>
</comment>